<reference evidence="2 3" key="1">
    <citation type="journal article" date="2013" name="Genome Biol.">
        <title>The genome sequence of the most widely cultivated cacao type and its use to identify candidate genes regulating pod color.</title>
        <authorList>
            <person name="Motamayor J.C."/>
            <person name="Mockaitis K."/>
            <person name="Schmutz J."/>
            <person name="Haiminen N."/>
            <person name="Iii D.L."/>
            <person name="Cornejo O."/>
            <person name="Findley S.D."/>
            <person name="Zheng P."/>
            <person name="Utro F."/>
            <person name="Royaert S."/>
            <person name="Saski C."/>
            <person name="Jenkins J."/>
            <person name="Podicheti R."/>
            <person name="Zhao M."/>
            <person name="Scheffler B.E."/>
            <person name="Stack J.C."/>
            <person name="Feltus F.A."/>
            <person name="Mustiga G.M."/>
            <person name="Amores F."/>
            <person name="Phillips W."/>
            <person name="Marelli J.P."/>
            <person name="May G.D."/>
            <person name="Shapiro H."/>
            <person name="Ma J."/>
            <person name="Bustamante C.D."/>
            <person name="Schnell R.J."/>
            <person name="Main D."/>
            <person name="Gilbert D."/>
            <person name="Parida L."/>
            <person name="Kuhn D.N."/>
        </authorList>
    </citation>
    <scope>NUCLEOTIDE SEQUENCE [LARGE SCALE GENOMIC DNA]</scope>
    <source>
        <strain evidence="3">cv. Matina 1-6</strain>
    </source>
</reference>
<dbReference type="eggNOG" id="ENOG502SM6G">
    <property type="taxonomic scope" value="Eukaryota"/>
</dbReference>
<evidence type="ECO:0000259" key="1">
    <source>
        <dbReference type="Pfam" id="PF03478"/>
    </source>
</evidence>
<dbReference type="InterPro" id="IPR005174">
    <property type="entry name" value="KIB1-4_b-propeller"/>
</dbReference>
<keyword evidence="3" id="KW-1185">Reference proteome</keyword>
<dbReference type="Proteomes" id="UP000026915">
    <property type="component" value="Chromosome 7"/>
</dbReference>
<organism evidence="2 3">
    <name type="scientific">Theobroma cacao</name>
    <name type="common">Cacao</name>
    <name type="synonym">Cocoa</name>
    <dbReference type="NCBI Taxonomy" id="3641"/>
    <lineage>
        <taxon>Eukaryota</taxon>
        <taxon>Viridiplantae</taxon>
        <taxon>Streptophyta</taxon>
        <taxon>Embryophyta</taxon>
        <taxon>Tracheophyta</taxon>
        <taxon>Spermatophyta</taxon>
        <taxon>Magnoliopsida</taxon>
        <taxon>eudicotyledons</taxon>
        <taxon>Gunneridae</taxon>
        <taxon>Pentapetalae</taxon>
        <taxon>rosids</taxon>
        <taxon>malvids</taxon>
        <taxon>Malvales</taxon>
        <taxon>Malvaceae</taxon>
        <taxon>Byttnerioideae</taxon>
        <taxon>Theobroma</taxon>
    </lineage>
</organism>
<feature type="domain" description="KIB1-4 beta-propeller" evidence="1">
    <location>
        <begin position="367"/>
        <end position="592"/>
    </location>
</feature>
<protein>
    <submittedName>
        <fullName evidence="2">F-box family protein, putative</fullName>
    </submittedName>
</protein>
<dbReference type="PANTHER" id="PTHR33127">
    <property type="entry name" value="TRANSMEMBRANE PROTEIN"/>
    <property type="match status" value="1"/>
</dbReference>
<evidence type="ECO:0000313" key="2">
    <source>
        <dbReference type="EMBL" id="EOY12320.1"/>
    </source>
</evidence>
<evidence type="ECO:0000313" key="3">
    <source>
        <dbReference type="Proteomes" id="UP000026915"/>
    </source>
</evidence>
<dbReference type="PANTHER" id="PTHR33127:SF35">
    <property type="entry name" value="F-BOX DOMAIN-CONTAINING PROTEIN"/>
    <property type="match status" value="1"/>
</dbReference>
<dbReference type="EMBL" id="CM001885">
    <property type="protein sequence ID" value="EOY12320.1"/>
    <property type="molecule type" value="Genomic_DNA"/>
</dbReference>
<proteinExistence type="predicted"/>
<dbReference type="Gramene" id="EOY12320">
    <property type="protein sequence ID" value="EOY12320"/>
    <property type="gene ID" value="TCM_030861"/>
</dbReference>
<feature type="domain" description="KIB1-4 beta-propeller" evidence="1">
    <location>
        <begin position="43"/>
        <end position="144"/>
    </location>
</feature>
<dbReference type="OMA" id="EAEEECY"/>
<sequence>MAAAKKQKHCCPWRPAPGPYPWLVYSHGENNESQTFCTITNPNETHLRRIPGLQGQKFWTSCHGPSLFSDTGHRQFFLWNPFTLQEIRLPSLNFEGTIHQCTIFSYPSDPNCMIFLSATYVPSILFLQLGDKQWTKLNYEKEVQKCLKESGELAQQDDDGFGGYAVIGKEVVVIDVHRVDPSKKIWEKVEHVPDLAFFLNYYENYAFCCQVIEPEIYGNRIYFPLKEILYSYNIRDRTLSHSRPLSNIQSSYSSFWILPDQRCIMAEEEYARVQVQEGESNVVVEKRGNEGRKYNDLPLDIAAEIAGRLTLGDYLHLRTACTVFRSVSPPVDWKKKALEGLELPPLSPWLIFFEKDGVCSLVDPRHGDKYLISLPPSLSNCGIYYSKNGWFLMSGNTDSTFLFNPFTRKIVPFPKDDIPYRFFTSYMGFSCYPTSSDCLVVVFGQKFYQKVYLSYTRLGGQGWTDVDFHSSMDFVFCENSPVFYQGAFYCLGRGGNLGVLQFTAGEVTWRVLLKPTRPCSSYHQNFLVECNGKLLSVFVGEFGKGVRVFKLNHSPMAWIEVESLGHYMIYISRSSSLAAMATAPGMENKINFPRFCGQSSHSIVFYSLDTKKFHSFESGNAEVDFYSTREQLCACWIEPNWC</sequence>
<dbReference type="InParanoid" id="A0A061F4Q5"/>
<dbReference type="AlphaFoldDB" id="A0A061F4Q5"/>
<accession>A0A061F4Q5</accession>
<name>A0A061F4Q5_THECC</name>
<gene>
    <name evidence="2" type="ORF">TCM_030861</name>
</gene>
<dbReference type="HOGENOM" id="CLU_026671_0_0_1"/>
<dbReference type="Pfam" id="PF03478">
    <property type="entry name" value="Beta-prop_KIB1-4"/>
    <property type="match status" value="2"/>
</dbReference>